<dbReference type="Proteomes" id="UP000235965">
    <property type="component" value="Unassembled WGS sequence"/>
</dbReference>
<keyword evidence="2" id="KW-1185">Reference proteome</keyword>
<proteinExistence type="predicted"/>
<gene>
    <name evidence="1" type="ORF">B7P43_G12821</name>
</gene>
<sequence>MLINAAKSKAVCFTRSRVKEPLNFSLRDIVIPEASSCKYLGIIFHRNDPNWETSTESRETARICALFKAYAVELQSPCYPITYPDTVYKNPST</sequence>
<accession>A0A2J7RD68</accession>
<organism evidence="1 2">
    <name type="scientific">Cryptotermes secundus</name>
    <dbReference type="NCBI Taxonomy" id="105785"/>
    <lineage>
        <taxon>Eukaryota</taxon>
        <taxon>Metazoa</taxon>
        <taxon>Ecdysozoa</taxon>
        <taxon>Arthropoda</taxon>
        <taxon>Hexapoda</taxon>
        <taxon>Insecta</taxon>
        <taxon>Pterygota</taxon>
        <taxon>Neoptera</taxon>
        <taxon>Polyneoptera</taxon>
        <taxon>Dictyoptera</taxon>
        <taxon>Blattodea</taxon>
        <taxon>Blattoidea</taxon>
        <taxon>Termitoidae</taxon>
        <taxon>Kalotermitidae</taxon>
        <taxon>Cryptotermitinae</taxon>
        <taxon>Cryptotermes</taxon>
    </lineage>
</organism>
<evidence type="ECO:0000313" key="1">
    <source>
        <dbReference type="EMBL" id="PNF38781.1"/>
    </source>
</evidence>
<comment type="caution">
    <text evidence="1">The sequence shown here is derived from an EMBL/GenBank/DDBJ whole genome shotgun (WGS) entry which is preliminary data.</text>
</comment>
<name>A0A2J7RD68_9NEOP</name>
<dbReference type="InParanoid" id="A0A2J7RD68"/>
<reference evidence="1 2" key="1">
    <citation type="submission" date="2017-12" db="EMBL/GenBank/DDBJ databases">
        <title>Hemimetabolous genomes reveal molecular basis of termite eusociality.</title>
        <authorList>
            <person name="Harrison M.C."/>
            <person name="Jongepier E."/>
            <person name="Robertson H.M."/>
            <person name="Arning N."/>
            <person name="Bitard-Feildel T."/>
            <person name="Chao H."/>
            <person name="Childers C.P."/>
            <person name="Dinh H."/>
            <person name="Doddapaneni H."/>
            <person name="Dugan S."/>
            <person name="Gowin J."/>
            <person name="Greiner C."/>
            <person name="Han Y."/>
            <person name="Hu H."/>
            <person name="Hughes D.S.T."/>
            <person name="Huylmans A.-K."/>
            <person name="Kemena C."/>
            <person name="Kremer L.P.M."/>
            <person name="Lee S.L."/>
            <person name="Lopez-Ezquerra A."/>
            <person name="Mallet L."/>
            <person name="Monroy-Kuhn J.M."/>
            <person name="Moser A."/>
            <person name="Murali S.C."/>
            <person name="Muzny D.M."/>
            <person name="Otani S."/>
            <person name="Piulachs M.-D."/>
            <person name="Poelchau M."/>
            <person name="Qu J."/>
            <person name="Schaub F."/>
            <person name="Wada-Katsumata A."/>
            <person name="Worley K.C."/>
            <person name="Xie Q."/>
            <person name="Ylla G."/>
            <person name="Poulsen M."/>
            <person name="Gibbs R.A."/>
            <person name="Schal C."/>
            <person name="Richards S."/>
            <person name="Belles X."/>
            <person name="Korb J."/>
            <person name="Bornberg-Bauer E."/>
        </authorList>
    </citation>
    <scope>NUCLEOTIDE SEQUENCE [LARGE SCALE GENOMIC DNA]</scope>
    <source>
        <tissue evidence="1">Whole body</tissue>
    </source>
</reference>
<protein>
    <submittedName>
        <fullName evidence="1">Uncharacterized protein</fullName>
    </submittedName>
</protein>
<dbReference type="EMBL" id="NEVH01005295">
    <property type="protein sequence ID" value="PNF38781.1"/>
    <property type="molecule type" value="Genomic_DNA"/>
</dbReference>
<dbReference type="AlphaFoldDB" id="A0A2J7RD68"/>
<evidence type="ECO:0000313" key="2">
    <source>
        <dbReference type="Proteomes" id="UP000235965"/>
    </source>
</evidence>